<gene>
    <name evidence="2" type="ORF">PROFUN_12037</name>
</gene>
<feature type="region of interest" description="Disordered" evidence="1">
    <location>
        <begin position="165"/>
        <end position="195"/>
    </location>
</feature>
<comment type="caution">
    <text evidence="2">The sequence shown here is derived from an EMBL/GenBank/DDBJ whole genome shotgun (WGS) entry which is preliminary data.</text>
</comment>
<feature type="compositionally biased region" description="Basic and acidic residues" evidence="1">
    <location>
        <begin position="175"/>
        <end position="188"/>
    </location>
</feature>
<evidence type="ECO:0000256" key="1">
    <source>
        <dbReference type="SAM" id="MobiDB-lite"/>
    </source>
</evidence>
<accession>A0A2P6MXJ3</accession>
<organism evidence="2 3">
    <name type="scientific">Planoprotostelium fungivorum</name>
    <dbReference type="NCBI Taxonomy" id="1890364"/>
    <lineage>
        <taxon>Eukaryota</taxon>
        <taxon>Amoebozoa</taxon>
        <taxon>Evosea</taxon>
        <taxon>Variosea</taxon>
        <taxon>Cavosteliida</taxon>
        <taxon>Cavosteliaceae</taxon>
        <taxon>Planoprotostelium</taxon>
    </lineage>
</organism>
<sequence length="219" mass="25276">MIIISSCPPDGQQQTEKYTKRQPTALTWQDHIRWIDMKISNLALHPSRARSTILWTQQPHTFACNQRNRGATSPLCNHCGVDETREHLLLECPPYHHIRCATANEVRKLIWETTESTTTLLIWFTKPISTRNDRQAYNKYRRACGLLPKAVRRYLVDIGHTSEPKILEMTPPQAEHAEREGRLKDNKETYSAQLCPQRAETKTYKKKGDCDAGNHEDVA</sequence>
<evidence type="ECO:0000313" key="3">
    <source>
        <dbReference type="Proteomes" id="UP000241769"/>
    </source>
</evidence>
<proteinExistence type="predicted"/>
<reference evidence="2 3" key="1">
    <citation type="journal article" date="2018" name="Genome Biol. Evol.">
        <title>Multiple Roots of Fruiting Body Formation in Amoebozoa.</title>
        <authorList>
            <person name="Hillmann F."/>
            <person name="Forbes G."/>
            <person name="Novohradska S."/>
            <person name="Ferling I."/>
            <person name="Riege K."/>
            <person name="Groth M."/>
            <person name="Westermann M."/>
            <person name="Marz M."/>
            <person name="Spaller T."/>
            <person name="Winckler T."/>
            <person name="Schaap P."/>
            <person name="Glockner G."/>
        </authorList>
    </citation>
    <scope>NUCLEOTIDE SEQUENCE [LARGE SCALE GENOMIC DNA]</scope>
    <source>
        <strain evidence="2 3">Jena</strain>
    </source>
</reference>
<dbReference type="OrthoDB" id="3253907at2759"/>
<name>A0A2P6MXJ3_9EUKA</name>
<dbReference type="Proteomes" id="UP000241769">
    <property type="component" value="Unassembled WGS sequence"/>
</dbReference>
<dbReference type="EMBL" id="MDYQ01000326">
    <property type="protein sequence ID" value="PRP76425.1"/>
    <property type="molecule type" value="Genomic_DNA"/>
</dbReference>
<dbReference type="AlphaFoldDB" id="A0A2P6MXJ3"/>
<keyword evidence="3" id="KW-1185">Reference proteome</keyword>
<protein>
    <submittedName>
        <fullName evidence="2">Uncharacterized protein</fullName>
    </submittedName>
</protein>
<dbReference type="InParanoid" id="A0A2P6MXJ3"/>
<evidence type="ECO:0000313" key="2">
    <source>
        <dbReference type="EMBL" id="PRP76425.1"/>
    </source>
</evidence>